<evidence type="ECO:0000256" key="1">
    <source>
        <dbReference type="ARBA" id="ARBA00004123"/>
    </source>
</evidence>
<feature type="transmembrane region" description="Helical" evidence="7">
    <location>
        <begin position="168"/>
        <end position="187"/>
    </location>
</feature>
<proteinExistence type="predicted"/>
<gene>
    <name evidence="9" type="ORF">CTI12_AA148740</name>
</gene>
<reference evidence="9 10" key="1">
    <citation type="journal article" date="2018" name="Mol. Plant">
        <title>The genome of Artemisia annua provides insight into the evolution of Asteraceae family and artemisinin biosynthesis.</title>
        <authorList>
            <person name="Shen Q."/>
            <person name="Zhang L."/>
            <person name="Liao Z."/>
            <person name="Wang S."/>
            <person name="Yan T."/>
            <person name="Shi P."/>
            <person name="Liu M."/>
            <person name="Fu X."/>
            <person name="Pan Q."/>
            <person name="Wang Y."/>
            <person name="Lv Z."/>
            <person name="Lu X."/>
            <person name="Zhang F."/>
            <person name="Jiang W."/>
            <person name="Ma Y."/>
            <person name="Chen M."/>
            <person name="Hao X."/>
            <person name="Li L."/>
            <person name="Tang Y."/>
            <person name="Lv G."/>
            <person name="Zhou Y."/>
            <person name="Sun X."/>
            <person name="Brodelius P.E."/>
            <person name="Rose J.K.C."/>
            <person name="Tang K."/>
        </authorList>
    </citation>
    <scope>NUCLEOTIDE SEQUENCE [LARGE SCALE GENOMIC DNA]</scope>
    <source>
        <strain evidence="10">cv. Huhao1</strain>
        <tissue evidence="9">Leaf</tissue>
    </source>
</reference>
<evidence type="ECO:0000256" key="2">
    <source>
        <dbReference type="ARBA" id="ARBA00023015"/>
    </source>
</evidence>
<dbReference type="OrthoDB" id="2021103at2759"/>
<evidence type="ECO:0000256" key="4">
    <source>
        <dbReference type="ARBA" id="ARBA00023163"/>
    </source>
</evidence>
<feature type="domain" description="WRKY" evidence="8">
    <location>
        <begin position="24"/>
        <end position="79"/>
    </location>
</feature>
<keyword evidence="7" id="KW-1133">Transmembrane helix</keyword>
<dbReference type="InterPro" id="IPR044810">
    <property type="entry name" value="WRKY_plant"/>
</dbReference>
<dbReference type="Proteomes" id="UP000245207">
    <property type="component" value="Unassembled WGS sequence"/>
</dbReference>
<evidence type="ECO:0000313" key="10">
    <source>
        <dbReference type="Proteomes" id="UP000245207"/>
    </source>
</evidence>
<feature type="compositionally biased region" description="Basic and acidic residues" evidence="6">
    <location>
        <begin position="84"/>
        <end position="98"/>
    </location>
</feature>
<dbReference type="GO" id="GO:0000976">
    <property type="term" value="F:transcription cis-regulatory region binding"/>
    <property type="evidence" value="ECO:0007669"/>
    <property type="project" value="TreeGrafter"/>
</dbReference>
<evidence type="ECO:0000256" key="5">
    <source>
        <dbReference type="ARBA" id="ARBA00023242"/>
    </source>
</evidence>
<dbReference type="PROSITE" id="PS50811">
    <property type="entry name" value="WRKY"/>
    <property type="match status" value="1"/>
</dbReference>
<dbReference type="SMART" id="SM00774">
    <property type="entry name" value="WRKY"/>
    <property type="match status" value="1"/>
</dbReference>
<evidence type="ECO:0000256" key="7">
    <source>
        <dbReference type="SAM" id="Phobius"/>
    </source>
</evidence>
<dbReference type="SUPFAM" id="SSF118290">
    <property type="entry name" value="WRKY DNA-binding domain"/>
    <property type="match status" value="1"/>
</dbReference>
<dbReference type="EMBL" id="PKPP01004187">
    <property type="protein sequence ID" value="PWA65599.1"/>
    <property type="molecule type" value="Genomic_DNA"/>
</dbReference>
<dbReference type="PANTHER" id="PTHR32096">
    <property type="entry name" value="WRKY TRANSCRIPTION FACTOR 30-RELATED-RELATED"/>
    <property type="match status" value="1"/>
</dbReference>
<dbReference type="Pfam" id="PF03106">
    <property type="entry name" value="WRKY"/>
    <property type="match status" value="1"/>
</dbReference>
<keyword evidence="10" id="KW-1185">Reference proteome</keyword>
<protein>
    <submittedName>
        <fullName evidence="9">WRKY22</fullName>
    </submittedName>
</protein>
<evidence type="ECO:0000256" key="6">
    <source>
        <dbReference type="SAM" id="MobiDB-lite"/>
    </source>
</evidence>
<dbReference type="GO" id="GO:0003700">
    <property type="term" value="F:DNA-binding transcription factor activity"/>
    <property type="evidence" value="ECO:0007669"/>
    <property type="project" value="InterPro"/>
</dbReference>
<dbReference type="InterPro" id="IPR036576">
    <property type="entry name" value="WRKY_dom_sf"/>
</dbReference>
<dbReference type="GO" id="GO:0005634">
    <property type="term" value="C:nucleus"/>
    <property type="evidence" value="ECO:0007669"/>
    <property type="project" value="UniProtKB-SubCell"/>
</dbReference>
<dbReference type="STRING" id="35608.A0A2U1MWH9"/>
<keyword evidence="3" id="KW-0238">DNA-binding</keyword>
<organism evidence="9 10">
    <name type="scientific">Artemisia annua</name>
    <name type="common">Sweet wormwood</name>
    <dbReference type="NCBI Taxonomy" id="35608"/>
    <lineage>
        <taxon>Eukaryota</taxon>
        <taxon>Viridiplantae</taxon>
        <taxon>Streptophyta</taxon>
        <taxon>Embryophyta</taxon>
        <taxon>Tracheophyta</taxon>
        <taxon>Spermatophyta</taxon>
        <taxon>Magnoliopsida</taxon>
        <taxon>eudicotyledons</taxon>
        <taxon>Gunneridae</taxon>
        <taxon>Pentapetalae</taxon>
        <taxon>asterids</taxon>
        <taxon>campanulids</taxon>
        <taxon>Asterales</taxon>
        <taxon>Asteraceae</taxon>
        <taxon>Asteroideae</taxon>
        <taxon>Anthemideae</taxon>
        <taxon>Artemisiinae</taxon>
        <taxon>Artemisia</taxon>
    </lineage>
</organism>
<comment type="subcellular location">
    <subcellularLocation>
        <location evidence="1">Nucleus</location>
    </subcellularLocation>
</comment>
<keyword evidence="7" id="KW-0812">Transmembrane</keyword>
<accession>A0A2U1MWH9</accession>
<name>A0A2U1MWH9_ARTAN</name>
<evidence type="ECO:0000313" key="9">
    <source>
        <dbReference type="EMBL" id="PWA65599.1"/>
    </source>
</evidence>
<dbReference type="AlphaFoldDB" id="A0A2U1MWH9"/>
<evidence type="ECO:0000256" key="3">
    <source>
        <dbReference type="ARBA" id="ARBA00023125"/>
    </source>
</evidence>
<dbReference type="Gene3D" id="2.20.25.80">
    <property type="entry name" value="WRKY domain"/>
    <property type="match status" value="1"/>
</dbReference>
<evidence type="ECO:0000259" key="8">
    <source>
        <dbReference type="PROSITE" id="PS50811"/>
    </source>
</evidence>
<comment type="caution">
    <text evidence="9">The sequence shown here is derived from an EMBL/GenBank/DDBJ whole genome shotgun (WGS) entry which is preliminary data.</text>
</comment>
<feature type="region of interest" description="Disordered" evidence="6">
    <location>
        <begin position="75"/>
        <end position="98"/>
    </location>
</feature>
<keyword evidence="7" id="KW-0472">Membrane</keyword>
<dbReference type="InterPro" id="IPR003657">
    <property type="entry name" value="WRKY_dom"/>
</dbReference>
<dbReference type="PANTHER" id="PTHR32096:SF18">
    <property type="entry name" value="DISEASE RESISTANCE PROTEIN RRS1B-RELATED"/>
    <property type="match status" value="1"/>
</dbReference>
<keyword evidence="5" id="KW-0539">Nucleus</keyword>
<keyword evidence="2" id="KW-0805">Transcription regulation</keyword>
<keyword evidence="4" id="KW-0804">Transcription</keyword>
<sequence length="319" mass="36563">MKRNKETRRIYQVPFVEKIATRSWRKYGRKFIKGSPYPRGYYRCSLAKGCLARKQVDQKISNPDVLIITYIGEHNHPLPPSPNGERENNQKTKIDESKDVGDDNVLDEVIDDGIFEVIDEGDDDNFPPIALMHLSEPYLLPLSVRTYTIVSGEGSHRLPHRKVVKQRLLSHVALLAFFGATIISIDYDKRNTTKNSYVPPDKKALQIRRLINDGGKGKPEADAGDMKMVYYILYSGFLRDVAGMYRNTNLPHMFHYFCRHMADKGESGSLSAMAGAAETVQENVEHRIRDKGKRILIEEDVVWCKTSGRFLLQNPRIWH</sequence>